<reference evidence="2 3" key="1">
    <citation type="submission" date="2020-02" db="EMBL/GenBank/DDBJ databases">
        <title>Out from the shadows clarifying the taxonomy of the family Cryomorphaceae and related taxa by utilizing the GTDB taxonomic framework.</title>
        <authorList>
            <person name="Bowman J.P."/>
        </authorList>
    </citation>
    <scope>NUCLEOTIDE SEQUENCE [LARGE SCALE GENOMIC DNA]</scope>
    <source>
        <strain evidence="2 3">QSSC 1-22</strain>
    </source>
</reference>
<feature type="domain" description="DUF559" evidence="1">
    <location>
        <begin position="10"/>
        <end position="115"/>
    </location>
</feature>
<keyword evidence="3" id="KW-1185">Reference proteome</keyword>
<comment type="caution">
    <text evidence="2">The sequence shown here is derived from an EMBL/GenBank/DDBJ whole genome shotgun (WGS) entry which is preliminary data.</text>
</comment>
<dbReference type="Gene3D" id="3.40.960.10">
    <property type="entry name" value="VSR Endonuclease"/>
    <property type="match status" value="1"/>
</dbReference>
<dbReference type="AlphaFoldDB" id="A0A7K3WSC8"/>
<dbReference type="GO" id="GO:0004519">
    <property type="term" value="F:endonuclease activity"/>
    <property type="evidence" value="ECO:0007669"/>
    <property type="project" value="UniProtKB-KW"/>
</dbReference>
<evidence type="ECO:0000313" key="3">
    <source>
        <dbReference type="Proteomes" id="UP000486602"/>
    </source>
</evidence>
<name>A0A7K3WSC8_9FLAO</name>
<dbReference type="Proteomes" id="UP000486602">
    <property type="component" value="Unassembled WGS sequence"/>
</dbReference>
<dbReference type="InterPro" id="IPR007569">
    <property type="entry name" value="DUF559"/>
</dbReference>
<dbReference type="Pfam" id="PF04480">
    <property type="entry name" value="DUF559"/>
    <property type="match status" value="1"/>
</dbReference>
<organism evidence="2 3">
    <name type="scientific">Cryomorpha ignava</name>
    <dbReference type="NCBI Taxonomy" id="101383"/>
    <lineage>
        <taxon>Bacteria</taxon>
        <taxon>Pseudomonadati</taxon>
        <taxon>Bacteroidota</taxon>
        <taxon>Flavobacteriia</taxon>
        <taxon>Flavobacteriales</taxon>
        <taxon>Cryomorphaceae</taxon>
        <taxon>Cryomorpha</taxon>
    </lineage>
</organism>
<dbReference type="CDD" id="cd01038">
    <property type="entry name" value="Endonuclease_DUF559"/>
    <property type="match status" value="1"/>
</dbReference>
<evidence type="ECO:0000313" key="2">
    <source>
        <dbReference type="EMBL" id="NEN24593.1"/>
    </source>
</evidence>
<sequence>MHYGAKSQIFDNARKLRENMTEPEKVVWELLRKRPLGLKFRRQHPVHIYILDFYCHEKRLSIEVDGGYHIDNEQVAKDLERTSFINQIGIKEIRFSNDQVLNHFEKVELEIKKILQ</sequence>
<dbReference type="EMBL" id="JAAGVY010000029">
    <property type="protein sequence ID" value="NEN24593.1"/>
    <property type="molecule type" value="Genomic_DNA"/>
</dbReference>
<keyword evidence="2" id="KW-0255">Endonuclease</keyword>
<keyword evidence="2" id="KW-0378">Hydrolase</keyword>
<dbReference type="SUPFAM" id="SSF52980">
    <property type="entry name" value="Restriction endonuclease-like"/>
    <property type="match status" value="1"/>
</dbReference>
<dbReference type="InterPro" id="IPR011335">
    <property type="entry name" value="Restrct_endonuc-II-like"/>
</dbReference>
<protein>
    <submittedName>
        <fullName evidence="2">Endonuclease domain-containing protein</fullName>
    </submittedName>
</protein>
<evidence type="ECO:0000259" key="1">
    <source>
        <dbReference type="Pfam" id="PF04480"/>
    </source>
</evidence>
<keyword evidence="2" id="KW-0540">Nuclease</keyword>
<dbReference type="PANTHER" id="PTHR38590:SF1">
    <property type="entry name" value="BLL0828 PROTEIN"/>
    <property type="match status" value="1"/>
</dbReference>
<gene>
    <name evidence="2" type="ORF">G3O08_13880</name>
</gene>
<accession>A0A7K3WSC8</accession>
<proteinExistence type="predicted"/>
<dbReference type="PANTHER" id="PTHR38590">
    <property type="entry name" value="BLL0828 PROTEIN"/>
    <property type="match status" value="1"/>
</dbReference>
<dbReference type="InterPro" id="IPR047216">
    <property type="entry name" value="Endonuclease_DUF559_bact"/>
</dbReference>